<protein>
    <submittedName>
        <fullName evidence="1">Uncharacterized protein</fullName>
    </submittedName>
</protein>
<evidence type="ECO:0000313" key="1">
    <source>
        <dbReference type="EMBL" id="GLW95018.1"/>
    </source>
</evidence>
<evidence type="ECO:0000313" key="2">
    <source>
        <dbReference type="Proteomes" id="UP001165042"/>
    </source>
</evidence>
<keyword evidence="2" id="KW-1185">Reference proteome</keyword>
<reference evidence="1" key="1">
    <citation type="submission" date="2023-02" db="EMBL/GenBank/DDBJ databases">
        <title>Actinokineospora globicatena NBRC 15670.</title>
        <authorList>
            <person name="Ichikawa N."/>
            <person name="Sato H."/>
            <person name="Tonouchi N."/>
        </authorList>
    </citation>
    <scope>NUCLEOTIDE SEQUENCE</scope>
    <source>
        <strain evidence="1">NBRC 15670</strain>
    </source>
</reference>
<dbReference type="NCBIfam" id="NF037944">
    <property type="entry name" value="holin_2"/>
    <property type="match status" value="1"/>
</dbReference>
<gene>
    <name evidence="1" type="ORF">Aglo03_58340</name>
</gene>
<organism evidence="1 2">
    <name type="scientific">Actinokineospora globicatena</name>
    <dbReference type="NCBI Taxonomy" id="103729"/>
    <lineage>
        <taxon>Bacteria</taxon>
        <taxon>Bacillati</taxon>
        <taxon>Actinomycetota</taxon>
        <taxon>Actinomycetes</taxon>
        <taxon>Pseudonocardiales</taxon>
        <taxon>Pseudonocardiaceae</taxon>
        <taxon>Actinokineospora</taxon>
    </lineage>
</organism>
<dbReference type="Proteomes" id="UP001165042">
    <property type="component" value="Unassembled WGS sequence"/>
</dbReference>
<dbReference type="AlphaFoldDB" id="A0A9W6QR46"/>
<accession>A0A9W6QR46</accession>
<dbReference type="RefSeq" id="WP_349497782.1">
    <property type="nucleotide sequence ID" value="NZ_BSSD01000011.1"/>
</dbReference>
<comment type="caution">
    <text evidence="1">The sequence shown here is derived from an EMBL/GenBank/DDBJ whole genome shotgun (WGS) entry which is preliminary data.</text>
</comment>
<proteinExistence type="predicted"/>
<name>A0A9W6QR46_9PSEU</name>
<dbReference type="EMBL" id="BSSD01000011">
    <property type="protein sequence ID" value="GLW95018.1"/>
    <property type="molecule type" value="Genomic_DNA"/>
</dbReference>
<sequence length="84" mass="8690">MRSVPYLPSAALLLIGFALLGVSVARVLRGVGRTRAVLAAAKATFGDETGLLRARAAGLRVAVAQRRSSTRVAWAGRGETGGRS</sequence>